<dbReference type="InterPro" id="IPR006101">
    <property type="entry name" value="Glyco_hydro_2"/>
</dbReference>
<dbReference type="SUPFAM" id="SSF51445">
    <property type="entry name" value="(Trans)glycosidases"/>
    <property type="match status" value="1"/>
</dbReference>
<dbReference type="GO" id="GO:0004565">
    <property type="term" value="F:beta-galactosidase activity"/>
    <property type="evidence" value="ECO:0007669"/>
    <property type="project" value="UniProtKB-EC"/>
</dbReference>
<dbReference type="PANTHER" id="PTHR42732:SF1">
    <property type="entry name" value="BETA-MANNOSIDASE"/>
    <property type="match status" value="1"/>
</dbReference>
<evidence type="ECO:0000256" key="4">
    <source>
        <dbReference type="SAM" id="SignalP"/>
    </source>
</evidence>
<dbReference type="PRINTS" id="PR00132">
    <property type="entry name" value="GLHYDRLASE2"/>
</dbReference>
<dbReference type="Pfam" id="PF02837">
    <property type="entry name" value="Glyco_hydro_2_N"/>
    <property type="match status" value="1"/>
</dbReference>
<dbReference type="Pfam" id="PF16355">
    <property type="entry name" value="DUF4982"/>
    <property type="match status" value="2"/>
</dbReference>
<dbReference type="EMBL" id="SJPR01000009">
    <property type="protein sequence ID" value="TWT92906.1"/>
    <property type="molecule type" value="Genomic_DNA"/>
</dbReference>
<dbReference type="OrthoDB" id="9762066at2"/>
<comment type="similarity">
    <text evidence="1">Belongs to the glycosyl hydrolase 2 family.</text>
</comment>
<dbReference type="InterPro" id="IPR006102">
    <property type="entry name" value="Ig-like_GH2"/>
</dbReference>
<feature type="signal peptide" evidence="4">
    <location>
        <begin position="1"/>
        <end position="30"/>
    </location>
</feature>
<dbReference type="GO" id="GO:0005975">
    <property type="term" value="P:carbohydrate metabolic process"/>
    <property type="evidence" value="ECO:0007669"/>
    <property type="project" value="InterPro"/>
</dbReference>
<dbReference type="Pfam" id="PF18565">
    <property type="entry name" value="Glyco_hydro2_C5"/>
    <property type="match status" value="1"/>
</dbReference>
<dbReference type="AlphaFoldDB" id="A0A5C6A0G6"/>
<dbReference type="InterPro" id="IPR040605">
    <property type="entry name" value="Glyco_hydro2_dom5"/>
</dbReference>
<keyword evidence="7" id="KW-1185">Reference proteome</keyword>
<evidence type="ECO:0000259" key="5">
    <source>
        <dbReference type="PROSITE" id="PS50022"/>
    </source>
</evidence>
<keyword evidence="4" id="KW-0732">Signal</keyword>
<dbReference type="EC" id="3.2.1.23" evidence="6"/>
<keyword evidence="3 6" id="KW-0326">Glycosidase</keyword>
<dbReference type="Gene3D" id="2.60.120.260">
    <property type="entry name" value="Galactose-binding domain-like"/>
    <property type="match status" value="2"/>
</dbReference>
<dbReference type="InterPro" id="IPR032311">
    <property type="entry name" value="DUF4982"/>
</dbReference>
<dbReference type="Gene3D" id="3.20.20.80">
    <property type="entry name" value="Glycosidases"/>
    <property type="match status" value="1"/>
</dbReference>
<organism evidence="6 7">
    <name type="scientific">Botrimarina colliarenosi</name>
    <dbReference type="NCBI Taxonomy" id="2528001"/>
    <lineage>
        <taxon>Bacteria</taxon>
        <taxon>Pseudomonadati</taxon>
        <taxon>Planctomycetota</taxon>
        <taxon>Planctomycetia</taxon>
        <taxon>Pirellulales</taxon>
        <taxon>Lacipirellulaceae</taxon>
        <taxon>Botrimarina</taxon>
    </lineage>
</organism>
<feature type="chain" id="PRO_5022938425" evidence="4">
    <location>
        <begin position="31"/>
        <end position="954"/>
    </location>
</feature>
<evidence type="ECO:0000256" key="3">
    <source>
        <dbReference type="ARBA" id="ARBA00023295"/>
    </source>
</evidence>
<dbReference type="InterPro" id="IPR006104">
    <property type="entry name" value="Glyco_hydro_2_N"/>
</dbReference>
<reference evidence="6 7" key="1">
    <citation type="submission" date="2019-02" db="EMBL/GenBank/DDBJ databases">
        <title>Deep-cultivation of Planctomycetes and their phenomic and genomic characterization uncovers novel biology.</title>
        <authorList>
            <person name="Wiegand S."/>
            <person name="Jogler M."/>
            <person name="Boedeker C."/>
            <person name="Pinto D."/>
            <person name="Vollmers J."/>
            <person name="Rivas-Marin E."/>
            <person name="Kohn T."/>
            <person name="Peeters S.H."/>
            <person name="Heuer A."/>
            <person name="Rast P."/>
            <person name="Oberbeckmann S."/>
            <person name="Bunk B."/>
            <person name="Jeske O."/>
            <person name="Meyerdierks A."/>
            <person name="Storesund J.E."/>
            <person name="Kallscheuer N."/>
            <person name="Luecker S."/>
            <person name="Lage O.M."/>
            <person name="Pohl T."/>
            <person name="Merkel B.J."/>
            <person name="Hornburger P."/>
            <person name="Mueller R.-W."/>
            <person name="Bruemmer F."/>
            <person name="Labrenz M."/>
            <person name="Spormann A.M."/>
            <person name="Op Den Camp H."/>
            <person name="Overmann J."/>
            <person name="Amann R."/>
            <person name="Jetten M.S.M."/>
            <person name="Mascher T."/>
            <person name="Medema M.H."/>
            <person name="Devos D.P."/>
            <person name="Kaster A.-K."/>
            <person name="Ovreas L."/>
            <person name="Rohde M."/>
            <person name="Galperin M.Y."/>
            <person name="Jogler C."/>
        </authorList>
    </citation>
    <scope>NUCLEOTIDE SEQUENCE [LARGE SCALE GENOMIC DNA]</scope>
    <source>
        <strain evidence="6 7">Pla108</strain>
    </source>
</reference>
<dbReference type="PANTHER" id="PTHR42732">
    <property type="entry name" value="BETA-GALACTOSIDASE"/>
    <property type="match status" value="1"/>
</dbReference>
<dbReference type="InterPro" id="IPR036156">
    <property type="entry name" value="Beta-gal/glucu_dom_sf"/>
</dbReference>
<dbReference type="PROSITE" id="PS00608">
    <property type="entry name" value="GLYCOSYL_HYDROL_F2_2"/>
    <property type="match status" value="1"/>
</dbReference>
<name>A0A5C6A0G6_9BACT</name>
<dbReference type="InterPro" id="IPR023232">
    <property type="entry name" value="Glyco_hydro_2_AS"/>
</dbReference>
<dbReference type="Pfam" id="PF00754">
    <property type="entry name" value="F5_F8_type_C"/>
    <property type="match status" value="1"/>
</dbReference>
<protein>
    <submittedName>
        <fullName evidence="6">Beta-galactosidase</fullName>
        <ecNumber evidence="6">3.2.1.23</ecNumber>
    </submittedName>
</protein>
<dbReference type="SUPFAM" id="SSF49785">
    <property type="entry name" value="Galactose-binding domain-like"/>
    <property type="match status" value="2"/>
</dbReference>
<proteinExistence type="inferred from homology"/>
<keyword evidence="2 6" id="KW-0378">Hydrolase</keyword>
<dbReference type="InterPro" id="IPR000421">
    <property type="entry name" value="FA58C"/>
</dbReference>
<dbReference type="InterPro" id="IPR013783">
    <property type="entry name" value="Ig-like_fold"/>
</dbReference>
<feature type="domain" description="F5/8 type C" evidence="5">
    <location>
        <begin position="640"/>
        <end position="742"/>
    </location>
</feature>
<dbReference type="Pfam" id="PF02836">
    <property type="entry name" value="Glyco_hydro_2_C"/>
    <property type="match status" value="1"/>
</dbReference>
<evidence type="ECO:0000313" key="6">
    <source>
        <dbReference type="EMBL" id="TWT92906.1"/>
    </source>
</evidence>
<comment type="caution">
    <text evidence="6">The sequence shown here is derived from an EMBL/GenBank/DDBJ whole genome shotgun (WGS) entry which is preliminary data.</text>
</comment>
<accession>A0A5C6A0G6</accession>
<dbReference type="Pfam" id="PF00703">
    <property type="entry name" value="Glyco_hydro_2"/>
    <property type="match status" value="1"/>
</dbReference>
<gene>
    <name evidence="6" type="primary">lacZ_7</name>
    <name evidence="6" type="ORF">Pla108_40460</name>
</gene>
<dbReference type="InterPro" id="IPR008979">
    <property type="entry name" value="Galactose-bd-like_sf"/>
</dbReference>
<dbReference type="Gene3D" id="2.60.40.10">
    <property type="entry name" value="Immunoglobulins"/>
    <property type="match status" value="3"/>
</dbReference>
<evidence type="ECO:0000256" key="2">
    <source>
        <dbReference type="ARBA" id="ARBA00022801"/>
    </source>
</evidence>
<dbReference type="InterPro" id="IPR006103">
    <property type="entry name" value="Glyco_hydro_2_cat"/>
</dbReference>
<dbReference type="Proteomes" id="UP000317421">
    <property type="component" value="Unassembled WGS sequence"/>
</dbReference>
<dbReference type="SUPFAM" id="SSF49303">
    <property type="entry name" value="beta-Galactosidase/glucuronidase domain"/>
    <property type="match status" value="1"/>
</dbReference>
<dbReference type="PROSITE" id="PS50022">
    <property type="entry name" value="FA58C_3"/>
    <property type="match status" value="1"/>
</dbReference>
<dbReference type="RefSeq" id="WP_146446718.1">
    <property type="nucleotide sequence ID" value="NZ_SJPR01000009.1"/>
</dbReference>
<evidence type="ECO:0000256" key="1">
    <source>
        <dbReference type="ARBA" id="ARBA00007401"/>
    </source>
</evidence>
<sequence precursor="true">MTPRQQSQMRGRLRVALFALAFSFANTALAREADFNRGWKFTWGDPSGAEQLAFDDLAWQTVRTPHDAAIAGPFDPDVDGHAAKLPWRGVGWYRKWLSLDRREEGSRVYLDFDGVMAAPKIYVNGQLAGSWDYGYTPFRIDITEHLRFGRANVVALRFNTRRMETRWYPGAGIYRKVKLVVSPPTHLAHGGTFVTTPEVAGDTATVVVTNEVANHLPIVSPLSVVVRLLAPDGSTVAESTRDLTIAPKSDAAAKHEFQLTGVQRWEVDAPSLYSAVTELRINGAVVDRRTTSFGVRSFEFTADDGFWLNGRRVELHGVNLHHDLGPLGGAFNRQAAERQLRIMQDMGVNAIRTSHNPPAAEFLDLCDQLGLLVWDELFDKWDATAGRVNGEPSFVAHLQRHASAFVRRDRNHPSVIVWSIGNEILNQPHDLEGKSRERVRTVRDAFLEHDTTRPVGLGCHIPQTAESDILADLDLTGWNYQRRYALFRKRFPETPIVYSESASTVSTRGFYELPLPSTKCDYSPENQVSAFELCAAPWADLPEVEFDRMREDRFVAGEFVWTGFDYLGEPTPFAAVARSSYFGICDLIGLPKDRFYLYRSVWRPEAATVHLAPHWNWPERIGKEVPVMVYTSGDSAELFLNGRSLGVRRKGEAPPRPHNLALGAAATASSHQEGAGPELLTATSTQRDSHWAADPGDKKAWVAIDLGDEQPIESVALQFPRESKYYGYQLQASDDGVAWRTIATKQASESPRWGGVNEAVHSLSVTSRWFRVAFQECLDGVGPGIVGFSVFASPYEVNYFRPTYNDRIRWNEVVYEPGLLEAVAYKDGRPIGKAAVRTAGPVKRILLEADRTELAADGEDVAFVTATAVDENGTPCPLADNALQFSLTGPCELAGADNGNPLSLDPFLDDRVPLFNGQAMIVVRALEGTAGQIQLRVESRGLPPQSIRLESNGS</sequence>
<dbReference type="InterPro" id="IPR051913">
    <property type="entry name" value="GH2_Domain-Containing"/>
</dbReference>
<evidence type="ECO:0000313" key="7">
    <source>
        <dbReference type="Proteomes" id="UP000317421"/>
    </source>
</evidence>
<dbReference type="InterPro" id="IPR017853">
    <property type="entry name" value="GH"/>
</dbReference>